<dbReference type="AlphaFoldDB" id="A0A382ZS90"/>
<dbReference type="EMBL" id="UINC01186205">
    <property type="protein sequence ID" value="SVD98321.1"/>
    <property type="molecule type" value="Genomic_DNA"/>
</dbReference>
<sequence length="237" mass="24767">TGNVFDGREIGYGGIGIDLNGTATGAVVRNNVVKNFEKYTGAPISDECIGIRITGGAKADVINNVIYTCYDSQGNGAETRCGMGIFVQSTSGTKILGNVIWNCWVRDGDGTGHRLVRAPNANVTLQYNVLHRTSHVHSDLVGGGVVNHDGINADPRISNWDTLSVHSDSPCINAGPPNAQYNDHDGSRNDIGGAGGHGYLPDGRTTDKPIPLSLDVAPVFVPAGGIITIQSTGATTK</sequence>
<evidence type="ECO:0000313" key="1">
    <source>
        <dbReference type="EMBL" id="SVD98321.1"/>
    </source>
</evidence>
<accession>A0A382ZS90</accession>
<feature type="non-terminal residue" evidence="1">
    <location>
        <position position="1"/>
    </location>
</feature>
<organism evidence="1">
    <name type="scientific">marine metagenome</name>
    <dbReference type="NCBI Taxonomy" id="408172"/>
    <lineage>
        <taxon>unclassified sequences</taxon>
        <taxon>metagenomes</taxon>
        <taxon>ecological metagenomes</taxon>
    </lineage>
</organism>
<dbReference type="InterPro" id="IPR012334">
    <property type="entry name" value="Pectin_lyas_fold"/>
</dbReference>
<proteinExistence type="predicted"/>
<protein>
    <submittedName>
        <fullName evidence="1">Uncharacterized protein</fullName>
    </submittedName>
</protein>
<gene>
    <name evidence="1" type="ORF">METZ01_LOCUS451175</name>
</gene>
<dbReference type="Gene3D" id="2.160.20.10">
    <property type="entry name" value="Single-stranded right-handed beta-helix, Pectin lyase-like"/>
    <property type="match status" value="1"/>
</dbReference>
<dbReference type="SUPFAM" id="SSF51126">
    <property type="entry name" value="Pectin lyase-like"/>
    <property type="match status" value="1"/>
</dbReference>
<reference evidence="1" key="1">
    <citation type="submission" date="2018-05" db="EMBL/GenBank/DDBJ databases">
        <authorList>
            <person name="Lanie J.A."/>
            <person name="Ng W.-L."/>
            <person name="Kazmierczak K.M."/>
            <person name="Andrzejewski T.M."/>
            <person name="Davidsen T.M."/>
            <person name="Wayne K.J."/>
            <person name="Tettelin H."/>
            <person name="Glass J.I."/>
            <person name="Rusch D."/>
            <person name="Podicherti R."/>
            <person name="Tsui H.-C.T."/>
            <person name="Winkler M.E."/>
        </authorList>
    </citation>
    <scope>NUCLEOTIDE SEQUENCE</scope>
</reference>
<dbReference type="InterPro" id="IPR011050">
    <property type="entry name" value="Pectin_lyase_fold/virulence"/>
</dbReference>
<name>A0A382ZS90_9ZZZZ</name>